<feature type="domain" description="NmrA-like" evidence="3">
    <location>
        <begin position="3"/>
        <end position="256"/>
    </location>
</feature>
<dbReference type="Pfam" id="PF05368">
    <property type="entry name" value="NmrA"/>
    <property type="match status" value="1"/>
</dbReference>
<dbReference type="CDD" id="cd05251">
    <property type="entry name" value="NmrA_like_SDR_a"/>
    <property type="match status" value="1"/>
</dbReference>
<evidence type="ECO:0000313" key="4">
    <source>
        <dbReference type="EMBL" id="KAF2733908.1"/>
    </source>
</evidence>
<dbReference type="Gene3D" id="3.90.25.10">
    <property type="entry name" value="UDP-galactose 4-epimerase, domain 1"/>
    <property type="match status" value="1"/>
</dbReference>
<sequence length="338" mass="37719">MSQQTVLVIGGAGAQGVPIVKALSNDPKYAVRVLTRNRSSPTAQELLQLPNVSIVPGDASTESDLRNALQGVDLAFVNTNSNALGIRAEIFWGTRIYDLAREAGVKHYIWSSLEDVLALSNYDPACRVGHYEGKSRVASWLRSKPQTPMKWSILTTGPYIEMLHELLRPETRGDETVFRLPLGEGAVPFVHLEDVGESAKWLFDHPDDAAGFDLKTSVEHASGPGLAEAFTAVTGKPARFEHVDEKDWVVEALPAKYKMGQDYPGNTENDSTLLTYGENFINWWHLYQRSGENKGLIRADYEWLDRNLPGRVKSVEEWMRKVGYTGEKRDVLKTYAGR</sequence>
<organism evidence="4 5">
    <name type="scientific">Polyplosphaeria fusca</name>
    <dbReference type="NCBI Taxonomy" id="682080"/>
    <lineage>
        <taxon>Eukaryota</taxon>
        <taxon>Fungi</taxon>
        <taxon>Dikarya</taxon>
        <taxon>Ascomycota</taxon>
        <taxon>Pezizomycotina</taxon>
        <taxon>Dothideomycetes</taxon>
        <taxon>Pleosporomycetidae</taxon>
        <taxon>Pleosporales</taxon>
        <taxon>Tetraplosphaeriaceae</taxon>
        <taxon>Polyplosphaeria</taxon>
    </lineage>
</organism>
<dbReference type="GO" id="GO:0005634">
    <property type="term" value="C:nucleus"/>
    <property type="evidence" value="ECO:0007669"/>
    <property type="project" value="TreeGrafter"/>
</dbReference>
<dbReference type="Gene3D" id="3.40.50.720">
    <property type="entry name" value="NAD(P)-binding Rossmann-like Domain"/>
    <property type="match status" value="1"/>
</dbReference>
<evidence type="ECO:0000313" key="5">
    <source>
        <dbReference type="Proteomes" id="UP000799444"/>
    </source>
</evidence>
<keyword evidence="5" id="KW-1185">Reference proteome</keyword>
<evidence type="ECO:0000256" key="1">
    <source>
        <dbReference type="ARBA" id="ARBA00006328"/>
    </source>
</evidence>
<proteinExistence type="inferred from homology"/>
<dbReference type="OrthoDB" id="300709at2759"/>
<reference evidence="4" key="1">
    <citation type="journal article" date="2020" name="Stud. Mycol.">
        <title>101 Dothideomycetes genomes: a test case for predicting lifestyles and emergence of pathogens.</title>
        <authorList>
            <person name="Haridas S."/>
            <person name="Albert R."/>
            <person name="Binder M."/>
            <person name="Bloem J."/>
            <person name="Labutti K."/>
            <person name="Salamov A."/>
            <person name="Andreopoulos B."/>
            <person name="Baker S."/>
            <person name="Barry K."/>
            <person name="Bills G."/>
            <person name="Bluhm B."/>
            <person name="Cannon C."/>
            <person name="Castanera R."/>
            <person name="Culley D."/>
            <person name="Daum C."/>
            <person name="Ezra D."/>
            <person name="Gonzalez J."/>
            <person name="Henrissat B."/>
            <person name="Kuo A."/>
            <person name="Liang C."/>
            <person name="Lipzen A."/>
            <person name="Lutzoni F."/>
            <person name="Magnuson J."/>
            <person name="Mondo S."/>
            <person name="Nolan M."/>
            <person name="Ohm R."/>
            <person name="Pangilinan J."/>
            <person name="Park H.-J."/>
            <person name="Ramirez L."/>
            <person name="Alfaro M."/>
            <person name="Sun H."/>
            <person name="Tritt A."/>
            <person name="Yoshinaga Y."/>
            <person name="Zwiers L.-H."/>
            <person name="Turgeon B."/>
            <person name="Goodwin S."/>
            <person name="Spatafora J."/>
            <person name="Crous P."/>
            <person name="Grigoriev I."/>
        </authorList>
    </citation>
    <scope>NUCLEOTIDE SEQUENCE</scope>
    <source>
        <strain evidence="4">CBS 125425</strain>
    </source>
</reference>
<accession>A0A9P4QU40</accession>
<gene>
    <name evidence="4" type="ORF">EJ04DRAFT_577344</name>
</gene>
<dbReference type="AlphaFoldDB" id="A0A9P4QU40"/>
<dbReference type="Proteomes" id="UP000799444">
    <property type="component" value="Unassembled WGS sequence"/>
</dbReference>
<dbReference type="InterPro" id="IPR036291">
    <property type="entry name" value="NAD(P)-bd_dom_sf"/>
</dbReference>
<dbReference type="InterPro" id="IPR008030">
    <property type="entry name" value="NmrA-like"/>
</dbReference>
<keyword evidence="2" id="KW-0521">NADP</keyword>
<dbReference type="PANTHER" id="PTHR42748">
    <property type="entry name" value="NITROGEN METABOLITE REPRESSION PROTEIN NMRA FAMILY MEMBER"/>
    <property type="match status" value="1"/>
</dbReference>
<name>A0A9P4QU40_9PLEO</name>
<protein>
    <submittedName>
        <fullName evidence="4">NAD(P)-binding protein</fullName>
    </submittedName>
</protein>
<evidence type="ECO:0000259" key="3">
    <source>
        <dbReference type="Pfam" id="PF05368"/>
    </source>
</evidence>
<dbReference type="SUPFAM" id="SSF51735">
    <property type="entry name" value="NAD(P)-binding Rossmann-fold domains"/>
    <property type="match status" value="1"/>
</dbReference>
<dbReference type="EMBL" id="ML996155">
    <property type="protein sequence ID" value="KAF2733908.1"/>
    <property type="molecule type" value="Genomic_DNA"/>
</dbReference>
<dbReference type="InterPro" id="IPR051164">
    <property type="entry name" value="NmrA-like_oxidored"/>
</dbReference>
<dbReference type="PANTHER" id="PTHR42748:SF14">
    <property type="entry name" value="SNOAL-LIKE DOMAIN-CONTAINING PROTEIN"/>
    <property type="match status" value="1"/>
</dbReference>
<comment type="caution">
    <text evidence="4">The sequence shown here is derived from an EMBL/GenBank/DDBJ whole genome shotgun (WGS) entry which is preliminary data.</text>
</comment>
<comment type="similarity">
    <text evidence="1">Belongs to the NmrA-type oxidoreductase family.</text>
</comment>
<evidence type="ECO:0000256" key="2">
    <source>
        <dbReference type="ARBA" id="ARBA00022857"/>
    </source>
</evidence>